<gene>
    <name evidence="1" type="ORF">D8794_03065</name>
</gene>
<evidence type="ECO:0000313" key="2">
    <source>
        <dbReference type="Proteomes" id="UP000277890"/>
    </source>
</evidence>
<proteinExistence type="predicted"/>
<dbReference type="AlphaFoldDB" id="A0A3R9KS27"/>
<dbReference type="RefSeq" id="WP_061600625.1">
    <property type="nucleotide sequence ID" value="NZ_RJPO01000002.1"/>
</dbReference>
<comment type="caution">
    <text evidence="1">The sequence shown here is derived from an EMBL/GenBank/DDBJ whole genome shotgun (WGS) entry which is preliminary data.</text>
</comment>
<name>A0A3R9KS27_STRCR</name>
<reference evidence="1 2" key="1">
    <citation type="submission" date="2018-11" db="EMBL/GenBank/DDBJ databases">
        <title>Species Designations Belie Phenotypic and Genotypic Heterogeneity in Oral Streptococci.</title>
        <authorList>
            <person name="Velsko I."/>
        </authorList>
    </citation>
    <scope>NUCLEOTIDE SEQUENCE [LARGE SCALE GENOMIC DNA]</scope>
    <source>
        <strain evidence="1 2">A54</strain>
    </source>
</reference>
<sequence>MIQHNALIIDGLSTASFPYKILVEDRPSFHIPTSKSQLQEHDGLSGGLVLTNKHRKVIEKAYRIHLIAATEEQINEFSALLTREGFWLESERMKTTRYWCYKVDSFDIVQDNLGVFTLEVTFLCHPTRYFNDVSEYTLTKNGTIPLLGSALSYPKITVSGKSTGETSFTIGEQVIGLEQLNKTLVMDNDPHHPSFLTESGELVHWSGDFITLDANQKDKKVGVVLGTGITSLHIEILWGWA</sequence>
<dbReference type="EMBL" id="RJPQ01000002">
    <property type="protein sequence ID" value="RSJ87218.1"/>
    <property type="molecule type" value="Genomic_DNA"/>
</dbReference>
<evidence type="ECO:0008006" key="3">
    <source>
        <dbReference type="Google" id="ProtNLM"/>
    </source>
</evidence>
<dbReference type="Proteomes" id="UP000277890">
    <property type="component" value="Unassembled WGS sequence"/>
</dbReference>
<evidence type="ECO:0000313" key="1">
    <source>
        <dbReference type="EMBL" id="RSJ87218.1"/>
    </source>
</evidence>
<accession>A0A3R9KS27</accession>
<organism evidence="1 2">
    <name type="scientific">Streptococcus cristatus</name>
    <dbReference type="NCBI Taxonomy" id="45634"/>
    <lineage>
        <taxon>Bacteria</taxon>
        <taxon>Bacillati</taxon>
        <taxon>Bacillota</taxon>
        <taxon>Bacilli</taxon>
        <taxon>Lactobacillales</taxon>
        <taxon>Streptococcaceae</taxon>
        <taxon>Streptococcus</taxon>
    </lineage>
</organism>
<protein>
    <recommendedName>
        <fullName evidence="3">Phage tail protein</fullName>
    </recommendedName>
</protein>